<dbReference type="Proteomes" id="UP000260025">
    <property type="component" value="Unassembled WGS sequence"/>
</dbReference>
<reference evidence="3 4" key="1">
    <citation type="submission" date="2018-08" db="EMBL/GenBank/DDBJ databases">
        <title>A genome reference for cultivated species of the human gut microbiota.</title>
        <authorList>
            <person name="Zou Y."/>
            <person name="Xue W."/>
            <person name="Luo G."/>
        </authorList>
    </citation>
    <scope>NUCLEOTIDE SEQUENCE [LARGE SCALE GENOMIC DNA]</scope>
    <source>
        <strain evidence="3 4">OF01-2LB</strain>
    </source>
</reference>
<feature type="coiled-coil region" evidence="1">
    <location>
        <begin position="653"/>
        <end position="713"/>
    </location>
</feature>
<dbReference type="AlphaFoldDB" id="A0A3E2VVD1"/>
<dbReference type="EMBL" id="QVEV01000018">
    <property type="protein sequence ID" value="RGC14752.1"/>
    <property type="molecule type" value="Genomic_DNA"/>
</dbReference>
<evidence type="ECO:0008006" key="5">
    <source>
        <dbReference type="Google" id="ProtNLM"/>
    </source>
</evidence>
<organism evidence="3 4">
    <name type="scientific">Clostridium innocuum</name>
    <dbReference type="NCBI Taxonomy" id="1522"/>
    <lineage>
        <taxon>Bacteria</taxon>
        <taxon>Bacillati</taxon>
        <taxon>Bacillota</taxon>
        <taxon>Clostridia</taxon>
        <taxon>Eubacteriales</taxon>
        <taxon>Clostridiaceae</taxon>
        <taxon>Clostridium</taxon>
    </lineage>
</organism>
<evidence type="ECO:0000256" key="2">
    <source>
        <dbReference type="SAM" id="SignalP"/>
    </source>
</evidence>
<name>A0A3E2VVD1_CLOIN</name>
<evidence type="ECO:0000313" key="4">
    <source>
        <dbReference type="Proteomes" id="UP000260025"/>
    </source>
</evidence>
<protein>
    <recommendedName>
        <fullName evidence="5">X-X-X-Leu-X-X-Gly heptad repeats</fullName>
    </recommendedName>
</protein>
<evidence type="ECO:0000313" key="3">
    <source>
        <dbReference type="EMBL" id="RGC14752.1"/>
    </source>
</evidence>
<keyword evidence="1" id="KW-0175">Coiled coil</keyword>
<dbReference type="RefSeq" id="WP_117443515.1">
    <property type="nucleotide sequence ID" value="NZ_QVEV01000018.1"/>
</dbReference>
<feature type="chain" id="PRO_5038359639" description="X-X-X-Leu-X-X-Gly heptad repeats" evidence="2">
    <location>
        <begin position="27"/>
        <end position="730"/>
    </location>
</feature>
<gene>
    <name evidence="3" type="ORF">DXA38_12785</name>
</gene>
<dbReference type="InterPro" id="IPR023908">
    <property type="entry name" value="xxxLxxG_rpt"/>
</dbReference>
<comment type="caution">
    <text evidence="3">The sequence shown here is derived from an EMBL/GenBank/DDBJ whole genome shotgun (WGS) entry which is preliminary data.</text>
</comment>
<dbReference type="OrthoDB" id="9815841at2"/>
<accession>A0A3E2VVD1</accession>
<dbReference type="NCBIfam" id="TIGR03057">
    <property type="entry name" value="xxxLxxG_by_4"/>
    <property type="match status" value="1"/>
</dbReference>
<feature type="signal peptide" evidence="2">
    <location>
        <begin position="1"/>
        <end position="26"/>
    </location>
</feature>
<evidence type="ECO:0000256" key="1">
    <source>
        <dbReference type="SAM" id="Coils"/>
    </source>
</evidence>
<keyword evidence="2" id="KW-0732">Signal</keyword>
<proteinExistence type="predicted"/>
<dbReference type="Gene3D" id="1.10.287.950">
    <property type="entry name" value="Methyl-accepting chemotaxis protein"/>
    <property type="match status" value="1"/>
</dbReference>
<sequence length="730" mass="78015">MKKNVKAVTCAALSMMLVNSGMVLYAKDDETVKDETVYAMLNSDGSVDQEIVSSWLHNDNGIRDIKEVLDLNNVKNVKSDEKPEVSGKTYTWNSASNDVYYEGTSTKTLPVQVKVSYKLDGKDISGKDLIGKSGKLEIHISLKNTQSKTVNVNGRQTRIHPFYMGAGVLDLSTDHFSNVKCENGKILSEGNNTMVAFVSVPGLQDTLESSGMEVARDLHIQDEFTITCDAKEFELGPIMFAMTPEVPVDKLKNINSMDDLTNGLDELANASAQLLDGTSQLSQGTATFNGKMQELVNGVPTLTNGVSALKNGTQELVSGSSKLYSGLKDLNTGMNQAKEGTAKLNKATDGLGTLVSGVDEINTNMQALAKGLQDGSNELNASLDIKQLSQLLTSVSSLPDEIIALSDKATALNSAMQSLDNILNNSNIQAASSAMSSDADALQSKLCAGGDTTESCTLAKKLSAETASVNNALYGDLDGEGHNASNVAAALTKEVNDLVKQLPAYKEMASSMKATLADMSSSLNALSKLQSSLNTASQGAQQLAQGTQQLSEKSSTLLELKKGISTLDSSMTTAVGGSSELYKGSQALVSGLQRVDQGAGTLQSGSATIGNGAQQLYAASTLLKDKTGELHAGMSKFKTTGIDEMQKQVTLSLDDVTQLLAIKDEIVKEAEQEHTFSGAPKNSESKVKYIYKTEELQKEKKTDTQETKKTKEEAEDDFFDKISNFFSKMF</sequence>